<evidence type="ECO:0000313" key="3">
    <source>
        <dbReference type="EMBL" id="PWN24590.1"/>
    </source>
</evidence>
<dbReference type="Proteomes" id="UP000245884">
    <property type="component" value="Unassembled WGS sequence"/>
</dbReference>
<feature type="compositionally biased region" description="Basic and acidic residues" evidence="1">
    <location>
        <begin position="618"/>
        <end position="630"/>
    </location>
</feature>
<dbReference type="STRING" id="1569628.A0A316UHB8"/>
<keyword evidence="4" id="KW-1185">Reference proteome</keyword>
<feature type="compositionally biased region" description="Low complexity" evidence="1">
    <location>
        <begin position="633"/>
        <end position="648"/>
    </location>
</feature>
<feature type="region of interest" description="Disordered" evidence="1">
    <location>
        <begin position="357"/>
        <end position="382"/>
    </location>
</feature>
<feature type="compositionally biased region" description="Polar residues" evidence="1">
    <location>
        <begin position="699"/>
        <end position="712"/>
    </location>
</feature>
<gene>
    <name evidence="3" type="ORF">BDZ90DRAFT_263136</name>
</gene>
<feature type="compositionally biased region" description="Low complexity" evidence="1">
    <location>
        <begin position="249"/>
        <end position="258"/>
    </location>
</feature>
<keyword evidence="2" id="KW-0812">Transmembrane</keyword>
<dbReference type="OrthoDB" id="3366651at2759"/>
<dbReference type="CDD" id="cd12087">
    <property type="entry name" value="TM_EGFR-like"/>
    <property type="match status" value="1"/>
</dbReference>
<organism evidence="3 4">
    <name type="scientific">Jaminaea rosea</name>
    <dbReference type="NCBI Taxonomy" id="1569628"/>
    <lineage>
        <taxon>Eukaryota</taxon>
        <taxon>Fungi</taxon>
        <taxon>Dikarya</taxon>
        <taxon>Basidiomycota</taxon>
        <taxon>Ustilaginomycotina</taxon>
        <taxon>Exobasidiomycetes</taxon>
        <taxon>Microstromatales</taxon>
        <taxon>Microstromatales incertae sedis</taxon>
        <taxon>Jaminaea</taxon>
    </lineage>
</organism>
<dbReference type="PANTHER" id="PTHR37487">
    <property type="entry name" value="CHROMOSOME 1, WHOLE GENOME SHOTGUN SEQUENCE"/>
    <property type="match status" value="1"/>
</dbReference>
<dbReference type="EMBL" id="KZ819680">
    <property type="protein sequence ID" value="PWN24590.1"/>
    <property type="molecule type" value="Genomic_DNA"/>
</dbReference>
<feature type="transmembrane region" description="Helical" evidence="2">
    <location>
        <begin position="303"/>
        <end position="325"/>
    </location>
</feature>
<dbReference type="PANTHER" id="PTHR37487:SF3">
    <property type="entry name" value="CLEAVAGE_POLYADENYLATION SPECIFICITY FACTOR A SUBUNIT N-TERMINAL DOMAIN-CONTAINING PROTEIN"/>
    <property type="match status" value="1"/>
</dbReference>
<feature type="compositionally biased region" description="Gly residues" evidence="1">
    <location>
        <begin position="508"/>
        <end position="517"/>
    </location>
</feature>
<dbReference type="RefSeq" id="XP_025359202.1">
    <property type="nucleotide sequence ID" value="XM_025508573.1"/>
</dbReference>
<evidence type="ECO:0000313" key="4">
    <source>
        <dbReference type="Proteomes" id="UP000245884"/>
    </source>
</evidence>
<feature type="compositionally biased region" description="Low complexity" evidence="1">
    <location>
        <begin position="271"/>
        <end position="299"/>
    </location>
</feature>
<sequence length="722" mass="73897">MAAAAAAAGGSLESRAAPSPLAVTLSDDIKSCSPMTVTWDASKGQAPWTITVAPVNQLPVSVTIPTASSSSSQWQWNVPNYPDSLNVIVAVSDATGAVAGTSSFSRIATSSSSCSAPASDLDFVWFPRSEKAIPQECGSWEIQWQVDSSNSGITPPVQFVVLAERMVPLQYAAGIRDTSWNFPVVLPSGTDFVIVALDDGKSGTGGVGEQYTVGSRPTKCTANANVTASPGLVAAKSIGSAVAASSSATASSSSASSSRTGSHHNSTKSGAVAATPTSSNSSSSSKNAADDSSSSSSSSNGGAIAGAVVGCLLAAAIVAGLFIFWRRRKTANGGGSNGRSGWPAAEVMPWKWEVVDDEKRNGNGGEGPSDDGHHGGGAAAGAAAAGAGSSFAVHHVRKASGANMDPTYAYAASGTDAGSQGHHVSKPSLSSRNIYSVVPDEALFPPPGPASSHHHQSWDEPSQQRGRQREVSSGSSSVEGRPPRPPVAKVVPDSMLFPPPPPASGAGTPVGGIGAGVGTYAAMNNRSYDSAHGSPSLAPGQVLGRNLVPRQPAPFRERERAEDPFTSPERQPSTSQSPPRQPASTAPPSSYPISTSIHDPYSHMSRIYNDPIMAARMAELEREEQDRRAQLDSQAAPPGAAMMMSPQQARERSGSGSQAPRLPPLLYPGARGKASAGEEQQTSSPAAPTAPTAGGLGVQQLTRKPSNRSSMGSEMEAALPYL</sequence>
<feature type="region of interest" description="Disordered" evidence="1">
    <location>
        <begin position="439"/>
        <end position="603"/>
    </location>
</feature>
<feature type="compositionally biased region" description="Low complexity" evidence="1">
    <location>
        <begin position="682"/>
        <end position="693"/>
    </location>
</feature>
<reference evidence="3 4" key="1">
    <citation type="journal article" date="2018" name="Mol. Biol. Evol.">
        <title>Broad Genomic Sampling Reveals a Smut Pathogenic Ancestry of the Fungal Clade Ustilaginomycotina.</title>
        <authorList>
            <person name="Kijpornyongpan T."/>
            <person name="Mondo S.J."/>
            <person name="Barry K."/>
            <person name="Sandor L."/>
            <person name="Lee J."/>
            <person name="Lipzen A."/>
            <person name="Pangilinan J."/>
            <person name="LaButti K."/>
            <person name="Hainaut M."/>
            <person name="Henrissat B."/>
            <person name="Grigoriev I.V."/>
            <person name="Spatafora J.W."/>
            <person name="Aime M.C."/>
        </authorList>
    </citation>
    <scope>NUCLEOTIDE SEQUENCE [LARGE SCALE GENOMIC DNA]</scope>
    <source>
        <strain evidence="3 4">MCA 5214</strain>
    </source>
</reference>
<keyword evidence="2" id="KW-0472">Membrane</keyword>
<dbReference type="AlphaFoldDB" id="A0A316UHB8"/>
<accession>A0A316UHB8</accession>
<feature type="compositionally biased region" description="Low complexity" evidence="1">
    <location>
        <begin position="566"/>
        <end position="588"/>
    </location>
</feature>
<evidence type="ECO:0000256" key="2">
    <source>
        <dbReference type="SAM" id="Phobius"/>
    </source>
</evidence>
<feature type="region of interest" description="Disordered" evidence="1">
    <location>
        <begin position="249"/>
        <end position="299"/>
    </location>
</feature>
<evidence type="ECO:0000256" key="1">
    <source>
        <dbReference type="SAM" id="MobiDB-lite"/>
    </source>
</evidence>
<feature type="compositionally biased region" description="Low complexity" evidence="1">
    <location>
        <begin position="471"/>
        <end position="480"/>
    </location>
</feature>
<protein>
    <submittedName>
        <fullName evidence="3">Uncharacterized protein</fullName>
    </submittedName>
</protein>
<proteinExistence type="predicted"/>
<dbReference type="GeneID" id="37030396"/>
<feature type="region of interest" description="Disordered" evidence="1">
    <location>
        <begin position="617"/>
        <end position="722"/>
    </location>
</feature>
<name>A0A316UHB8_9BASI</name>
<keyword evidence="2" id="KW-1133">Transmembrane helix</keyword>